<protein>
    <submittedName>
        <fullName evidence="2">Uncharacterized protein</fullName>
    </submittedName>
</protein>
<reference evidence="2 3" key="1">
    <citation type="submission" date="2024-02" db="EMBL/GenBank/DDBJ databases">
        <title>A draft genome for the cacao thread blight pathogen Marasmius crinis-equi.</title>
        <authorList>
            <person name="Cohen S.P."/>
            <person name="Baruah I.K."/>
            <person name="Amoako-Attah I."/>
            <person name="Bukari Y."/>
            <person name="Meinhardt L.W."/>
            <person name="Bailey B.A."/>
        </authorList>
    </citation>
    <scope>NUCLEOTIDE SEQUENCE [LARGE SCALE GENOMIC DNA]</scope>
    <source>
        <strain evidence="2 3">GH-76</strain>
    </source>
</reference>
<evidence type="ECO:0000313" key="2">
    <source>
        <dbReference type="EMBL" id="KAL0576328.1"/>
    </source>
</evidence>
<dbReference type="EMBL" id="JBAHYK010000230">
    <property type="protein sequence ID" value="KAL0576328.1"/>
    <property type="molecule type" value="Genomic_DNA"/>
</dbReference>
<name>A0ABR3FLV7_9AGAR</name>
<sequence>MFAILEQSMSVCTCVEHKCNESRLEDGTPGRVINNSSTLRRHRRDEEDRLRIQATRNMLQGAAARKDEILQREQESLITRFQQLSVHQKRSERDPIDSPSRSQEAVDAIGQVKDRLNGLLKQAPRRSSFSGPRARYSVDQTCHELRQCKLEIDRLHKEFQAVLKSRHLRSLSSLALRDEVLHDFQEAFSFLKAEKRYWTKIKNSPDVETEDNTPKLPPSRIVTTGK</sequence>
<gene>
    <name evidence="2" type="ORF">V5O48_005653</name>
</gene>
<accession>A0ABR3FLV7</accession>
<evidence type="ECO:0000313" key="3">
    <source>
        <dbReference type="Proteomes" id="UP001465976"/>
    </source>
</evidence>
<comment type="caution">
    <text evidence="2">The sequence shown here is derived from an EMBL/GenBank/DDBJ whole genome shotgun (WGS) entry which is preliminary data.</text>
</comment>
<proteinExistence type="predicted"/>
<organism evidence="2 3">
    <name type="scientific">Marasmius crinis-equi</name>
    <dbReference type="NCBI Taxonomy" id="585013"/>
    <lineage>
        <taxon>Eukaryota</taxon>
        <taxon>Fungi</taxon>
        <taxon>Dikarya</taxon>
        <taxon>Basidiomycota</taxon>
        <taxon>Agaricomycotina</taxon>
        <taxon>Agaricomycetes</taxon>
        <taxon>Agaricomycetidae</taxon>
        <taxon>Agaricales</taxon>
        <taxon>Marasmiineae</taxon>
        <taxon>Marasmiaceae</taxon>
        <taxon>Marasmius</taxon>
    </lineage>
</organism>
<keyword evidence="3" id="KW-1185">Reference proteome</keyword>
<evidence type="ECO:0000256" key="1">
    <source>
        <dbReference type="SAM" id="MobiDB-lite"/>
    </source>
</evidence>
<feature type="region of interest" description="Disordered" evidence="1">
    <location>
        <begin position="205"/>
        <end position="226"/>
    </location>
</feature>
<dbReference type="Proteomes" id="UP001465976">
    <property type="component" value="Unassembled WGS sequence"/>
</dbReference>